<comment type="caution">
    <text evidence="2">The sequence shown here is derived from an EMBL/GenBank/DDBJ whole genome shotgun (WGS) entry which is preliminary data.</text>
</comment>
<protein>
    <submittedName>
        <fullName evidence="2">Uncharacterized protein</fullName>
    </submittedName>
</protein>
<name>A0A8H4VW09_9HELO</name>
<dbReference type="OrthoDB" id="10028886at2759"/>
<feature type="compositionally biased region" description="Basic residues" evidence="1">
    <location>
        <begin position="157"/>
        <end position="167"/>
    </location>
</feature>
<gene>
    <name evidence="2" type="ORF">G7Y89_g13467</name>
</gene>
<dbReference type="InterPro" id="IPR032675">
    <property type="entry name" value="LRR_dom_sf"/>
</dbReference>
<dbReference type="Proteomes" id="UP000566819">
    <property type="component" value="Unassembled WGS sequence"/>
</dbReference>
<evidence type="ECO:0000256" key="1">
    <source>
        <dbReference type="SAM" id="MobiDB-lite"/>
    </source>
</evidence>
<organism evidence="2 3">
    <name type="scientific">Cudoniella acicularis</name>
    <dbReference type="NCBI Taxonomy" id="354080"/>
    <lineage>
        <taxon>Eukaryota</taxon>
        <taxon>Fungi</taxon>
        <taxon>Dikarya</taxon>
        <taxon>Ascomycota</taxon>
        <taxon>Pezizomycotina</taxon>
        <taxon>Leotiomycetes</taxon>
        <taxon>Helotiales</taxon>
        <taxon>Tricladiaceae</taxon>
        <taxon>Cudoniella</taxon>
    </lineage>
</organism>
<dbReference type="EMBL" id="JAAMPI010001577">
    <property type="protein sequence ID" value="KAF4624701.1"/>
    <property type="molecule type" value="Genomic_DNA"/>
</dbReference>
<dbReference type="AlphaFoldDB" id="A0A8H4VW09"/>
<dbReference type="Gene3D" id="3.80.10.10">
    <property type="entry name" value="Ribonuclease Inhibitor"/>
    <property type="match status" value="2"/>
</dbReference>
<evidence type="ECO:0000313" key="3">
    <source>
        <dbReference type="Proteomes" id="UP000566819"/>
    </source>
</evidence>
<keyword evidence="3" id="KW-1185">Reference proteome</keyword>
<reference evidence="2 3" key="1">
    <citation type="submission" date="2020-03" db="EMBL/GenBank/DDBJ databases">
        <title>Draft Genome Sequence of Cudoniella acicularis.</title>
        <authorList>
            <person name="Buettner E."/>
            <person name="Kellner H."/>
        </authorList>
    </citation>
    <scope>NUCLEOTIDE SEQUENCE [LARGE SCALE GENOMIC DNA]</scope>
    <source>
        <strain evidence="2 3">DSM 108380</strain>
    </source>
</reference>
<accession>A0A8H4VW09</accession>
<feature type="region of interest" description="Disordered" evidence="1">
    <location>
        <begin position="150"/>
        <end position="171"/>
    </location>
</feature>
<proteinExistence type="predicted"/>
<sequence>MAHSIGAANIDLPAEILMLICESLGNQLDFGTLFNCALAGKTLAYPALVWLYRVHNQAKVITSEGDDAEFTDTQDLTYNARVAVKKDTLSKWALQWKSIIQSSLGITAYPYCLYIRALDLRNLKDLLDDPSFEDVAQKTFFEKEMGKFMREPETPSKGKKKGGKTRKTRNDIPQILEGVGESIINFVSEHASRNQSKVALDDLAGDINAESLVKWTSRISKLKSLTVWDGSALGSSVASSIVNNCDGFDDLTFYTCLPKDNIDEGLASFFSGLKPNSLRSFAALSAGSVGPETILALNNHAKSLKSLKLDGLRSDAIKNLNLLQGCTALESLVIVDGDRHVDLESTENDVFLEVVDWLGHCNRLFELQFVGVLSSPSILTHLCLRNNIRLRKLVVHGYTLVGNRDFHRAISHQTSLESLDLKADAEGAFRDDIDTLIESIIKLPKLKDLTLVSTSDYFRSSEIIKLASHLHTLEEISFSGYDVNDDIWHAMAGLHHLKILNVLAVTSFSCDGILAFISTLGDGNKDLQLAVMAQNPLNDISVGDQAAISKALTEKTGGKFDYYLYREADSESEALSD</sequence>
<dbReference type="SUPFAM" id="SSF52047">
    <property type="entry name" value="RNI-like"/>
    <property type="match status" value="1"/>
</dbReference>
<evidence type="ECO:0000313" key="2">
    <source>
        <dbReference type="EMBL" id="KAF4624701.1"/>
    </source>
</evidence>